<name>A0A5B7I1C0_PORTR</name>
<proteinExistence type="predicted"/>
<dbReference type="Proteomes" id="UP000324222">
    <property type="component" value="Unassembled WGS sequence"/>
</dbReference>
<reference evidence="2 3" key="1">
    <citation type="submission" date="2019-05" db="EMBL/GenBank/DDBJ databases">
        <title>Another draft genome of Portunus trituberculatus and its Hox gene families provides insights of decapod evolution.</title>
        <authorList>
            <person name="Jeong J.-H."/>
            <person name="Song I."/>
            <person name="Kim S."/>
            <person name="Choi T."/>
            <person name="Kim D."/>
            <person name="Ryu S."/>
            <person name="Kim W."/>
        </authorList>
    </citation>
    <scope>NUCLEOTIDE SEQUENCE [LARGE SCALE GENOMIC DNA]</scope>
    <source>
        <tissue evidence="2">Muscle</tissue>
    </source>
</reference>
<dbReference type="EMBL" id="VSRR010050398">
    <property type="protein sequence ID" value="MPC79161.1"/>
    <property type="molecule type" value="Genomic_DNA"/>
</dbReference>
<comment type="caution">
    <text evidence="2">The sequence shown here is derived from an EMBL/GenBank/DDBJ whole genome shotgun (WGS) entry which is preliminary data.</text>
</comment>
<protein>
    <submittedName>
        <fullName evidence="2">Uncharacterized protein</fullName>
    </submittedName>
</protein>
<sequence>MQEYNKQKISSTFTVFTLTLIHPNILLTTITTSTTTTTSPPLQLILNTHTTPTNKAEGASGQGGIRRRGEAFRPGQLPLHSRTCCLALPGRGLAADTPTVTRSHCHPES</sequence>
<keyword evidence="3" id="KW-1185">Reference proteome</keyword>
<accession>A0A5B7I1C0</accession>
<evidence type="ECO:0000256" key="1">
    <source>
        <dbReference type="SAM" id="MobiDB-lite"/>
    </source>
</evidence>
<feature type="region of interest" description="Disordered" evidence="1">
    <location>
        <begin position="48"/>
        <end position="69"/>
    </location>
</feature>
<organism evidence="2 3">
    <name type="scientific">Portunus trituberculatus</name>
    <name type="common">Swimming crab</name>
    <name type="synonym">Neptunus trituberculatus</name>
    <dbReference type="NCBI Taxonomy" id="210409"/>
    <lineage>
        <taxon>Eukaryota</taxon>
        <taxon>Metazoa</taxon>
        <taxon>Ecdysozoa</taxon>
        <taxon>Arthropoda</taxon>
        <taxon>Crustacea</taxon>
        <taxon>Multicrustacea</taxon>
        <taxon>Malacostraca</taxon>
        <taxon>Eumalacostraca</taxon>
        <taxon>Eucarida</taxon>
        <taxon>Decapoda</taxon>
        <taxon>Pleocyemata</taxon>
        <taxon>Brachyura</taxon>
        <taxon>Eubrachyura</taxon>
        <taxon>Portunoidea</taxon>
        <taxon>Portunidae</taxon>
        <taxon>Portuninae</taxon>
        <taxon>Portunus</taxon>
    </lineage>
</organism>
<dbReference type="AlphaFoldDB" id="A0A5B7I1C0"/>
<evidence type="ECO:0000313" key="3">
    <source>
        <dbReference type="Proteomes" id="UP000324222"/>
    </source>
</evidence>
<evidence type="ECO:0000313" key="2">
    <source>
        <dbReference type="EMBL" id="MPC79161.1"/>
    </source>
</evidence>
<gene>
    <name evidence="2" type="ORF">E2C01_073674</name>
</gene>